<dbReference type="RefSeq" id="WP_005318916.1">
    <property type="nucleotide sequence ID" value="NZ_CP011340.1"/>
</dbReference>
<proteinExistence type="predicted"/>
<evidence type="ECO:0000256" key="1">
    <source>
        <dbReference type="SAM" id="MobiDB-lite"/>
    </source>
</evidence>
<dbReference type="STRING" id="38300.SPRI_5552"/>
<dbReference type="Pfam" id="PF10056">
    <property type="entry name" value="DUF2293"/>
    <property type="match status" value="1"/>
</dbReference>
<dbReference type="PANTHER" id="PTHR38113">
    <property type="match status" value="1"/>
</dbReference>
<evidence type="ECO:0000313" key="2">
    <source>
        <dbReference type="EMBL" id="ALC23858.1"/>
    </source>
</evidence>
<dbReference type="PATRIC" id="fig|38300.4.peg.5817"/>
<dbReference type="EMBL" id="CP011340">
    <property type="protein sequence ID" value="ALC23858.1"/>
    <property type="molecule type" value="Genomic_DNA"/>
</dbReference>
<accession>A0A0M4DED3</accession>
<dbReference type="InterPro" id="IPR018744">
    <property type="entry name" value="DUF2293"/>
</dbReference>
<sequence>MDLVVIQPLKGRHCAECRRGPLAMHLLESGVPVCLDCADLGHLVYLPRGDAALSRRAREASALWAVVVRRNRRQGRYERQGLLVEEHALARAESACLADAEVRLRRRERDAVRRAAADLRFAAELAARIRQLFPGCPEERAAEIAAHASARGSGRVGRTAAGRCLEEGAVTAAVRASVRHLDTDYDALLMAGVPRKEARARLAGEIDAVLASWRRCPDEAGAAHDAGEPWRAGPEEPVPGPLGGASGTAAPGRSGQDP</sequence>
<dbReference type="GeneID" id="97233398"/>
<feature type="compositionally biased region" description="Basic and acidic residues" evidence="1">
    <location>
        <begin position="219"/>
        <end position="228"/>
    </location>
</feature>
<organism evidence="2">
    <name type="scientific">Streptomyces pristinaespiralis</name>
    <dbReference type="NCBI Taxonomy" id="38300"/>
    <lineage>
        <taxon>Bacteria</taxon>
        <taxon>Bacillati</taxon>
        <taxon>Actinomycetota</taxon>
        <taxon>Actinomycetes</taxon>
        <taxon>Kitasatosporales</taxon>
        <taxon>Streptomycetaceae</taxon>
        <taxon>Streptomyces</taxon>
    </lineage>
</organism>
<dbReference type="OrthoDB" id="128600at2"/>
<dbReference type="OMA" id="RHVDTPY"/>
<dbReference type="PANTHER" id="PTHR38113:SF2">
    <property type="entry name" value="DUF2293 DOMAIN-CONTAINING PROTEIN"/>
    <property type="match status" value="1"/>
</dbReference>
<feature type="region of interest" description="Disordered" evidence="1">
    <location>
        <begin position="219"/>
        <end position="258"/>
    </location>
</feature>
<dbReference type="KEGG" id="spri:SPRI_5552"/>
<dbReference type="AlphaFoldDB" id="A0A0M4DED3"/>
<evidence type="ECO:0000313" key="3">
    <source>
        <dbReference type="Proteomes" id="UP000060513"/>
    </source>
</evidence>
<reference evidence="2 3" key="1">
    <citation type="submission" date="2015-08" db="EMBL/GenBank/DDBJ databases">
        <title>Genome sequence of the pristinamycin over-producing bacterium Streptomyces pristinaespiralis HCCB10218.</title>
        <authorList>
            <person name="Tian J."/>
            <person name="Yang J."/>
            <person name="Li L."/>
            <person name="Ruan L."/>
            <person name="Wei W."/>
            <person name="Zheng G."/>
            <person name="Wei Z."/>
            <person name="Yang S."/>
            <person name="Ge M."/>
            <person name="Jiang W."/>
            <person name="Lu Y."/>
        </authorList>
    </citation>
    <scope>NUCLEOTIDE SEQUENCE [LARGE SCALE GENOMIC DNA]</scope>
    <source>
        <strain evidence="2 3">HCCB 10218</strain>
    </source>
</reference>
<gene>
    <name evidence="2" type="ORF">SPRI_5552</name>
</gene>
<dbReference type="Proteomes" id="UP000060513">
    <property type="component" value="Chromosome"/>
</dbReference>
<protein>
    <submittedName>
        <fullName evidence="2">Arginine and alanine rich protein</fullName>
    </submittedName>
</protein>
<name>A0A0M4DED3_STRPR</name>